<proteinExistence type="predicted"/>
<dbReference type="AlphaFoldDB" id="A0AB38LNY1"/>
<comment type="caution">
    <text evidence="1">The sequence shown here is derived from an EMBL/GenBank/DDBJ whole genome shotgun (WGS) entry which is preliminary data.</text>
</comment>
<gene>
    <name evidence="1" type="ORF">D6C94_08074</name>
</gene>
<evidence type="ECO:0000313" key="1">
    <source>
        <dbReference type="EMBL" id="THY71007.1"/>
    </source>
</evidence>
<accession>A0AB38LNY1</accession>
<protein>
    <submittedName>
        <fullName evidence="1">Uncharacterized protein</fullName>
    </submittedName>
</protein>
<name>A0AB38LNY1_AURPU</name>
<sequence>MSSNHPTGLGAVQTPITTTANEFLYEYELMFAITDTTTADMSTSTQVVALKSRGKTVAHAALSDLEWVMRKPWMASSIKPAPNKCAGLTIHIYEMAASERVVRFFGEMTKSWTVGKALVQSRKFRLGEDPTDTPDVMVHFCLVINHFANMSKYNSDIHDSLIDWFILWLGNNTNKDFNKALNTCMSNDIFAEGGLIRVCANVFDNHREELFTARNQARFNQWLQPQTKESVKHTIPGDVLSSDFTDWCAYHHHGDEEVCYLKKPQY</sequence>
<evidence type="ECO:0000313" key="2">
    <source>
        <dbReference type="Proteomes" id="UP000305064"/>
    </source>
</evidence>
<dbReference type="EMBL" id="QZBJ01000065">
    <property type="protein sequence ID" value="THY71007.1"/>
    <property type="molecule type" value="Genomic_DNA"/>
</dbReference>
<dbReference type="Proteomes" id="UP000305064">
    <property type="component" value="Unassembled WGS sequence"/>
</dbReference>
<reference evidence="1 2" key="1">
    <citation type="submission" date="2018-10" db="EMBL/GenBank/DDBJ databases">
        <title>Fifty Aureobasidium pullulans genomes reveal a recombining polyextremotolerant generalist.</title>
        <authorList>
            <person name="Gostincar C."/>
            <person name="Turk M."/>
            <person name="Zajc J."/>
            <person name="Gunde-Cimerman N."/>
        </authorList>
    </citation>
    <scope>NUCLEOTIDE SEQUENCE [LARGE SCALE GENOMIC DNA]</scope>
    <source>
        <strain evidence="1 2">EXF-4256</strain>
    </source>
</reference>
<organism evidence="1 2">
    <name type="scientific">Aureobasidium pullulans</name>
    <name type="common">Black yeast</name>
    <name type="synonym">Pullularia pullulans</name>
    <dbReference type="NCBI Taxonomy" id="5580"/>
    <lineage>
        <taxon>Eukaryota</taxon>
        <taxon>Fungi</taxon>
        <taxon>Dikarya</taxon>
        <taxon>Ascomycota</taxon>
        <taxon>Pezizomycotina</taxon>
        <taxon>Dothideomycetes</taxon>
        <taxon>Dothideomycetidae</taxon>
        <taxon>Dothideales</taxon>
        <taxon>Saccotheciaceae</taxon>
        <taxon>Aureobasidium</taxon>
    </lineage>
</organism>